<proteinExistence type="predicted"/>
<dbReference type="RefSeq" id="XP_003250331.2">
    <property type="nucleotide sequence ID" value="XM_003250283.3"/>
</dbReference>
<evidence type="ECO:0000256" key="1">
    <source>
        <dbReference type="SAM" id="MobiDB-lite"/>
    </source>
</evidence>
<keyword evidence="3" id="KW-1185">Reference proteome</keyword>
<accession>A0A7M7GE95</accession>
<dbReference type="OrthoDB" id="10263316at2759"/>
<organism evidence="2">
    <name type="scientific">Apis mellifera</name>
    <name type="common">Honeybee</name>
    <dbReference type="NCBI Taxonomy" id="7460"/>
    <lineage>
        <taxon>Eukaryota</taxon>
        <taxon>Metazoa</taxon>
        <taxon>Ecdysozoa</taxon>
        <taxon>Arthropoda</taxon>
        <taxon>Hexapoda</taxon>
        <taxon>Insecta</taxon>
        <taxon>Pterygota</taxon>
        <taxon>Neoptera</taxon>
        <taxon>Endopterygota</taxon>
        <taxon>Hymenoptera</taxon>
        <taxon>Apocrita</taxon>
        <taxon>Aculeata</taxon>
        <taxon>Apoidea</taxon>
        <taxon>Anthophila</taxon>
        <taxon>Apidae</taxon>
        <taxon>Apis</taxon>
    </lineage>
</organism>
<feature type="region of interest" description="Disordered" evidence="1">
    <location>
        <begin position="578"/>
        <end position="612"/>
    </location>
</feature>
<dbReference type="PANTHER" id="PTHR48421">
    <property type="entry name" value="MYCBP-ASSOCIATED PROTEIN"/>
    <property type="match status" value="1"/>
</dbReference>
<sequence>MDYARKIGKSDEPKKWVKQFTTIVSTRDKFITPEEEMKEDPRLANWRRWLERRKKQYLHTRVKMRRHQVDQIQNYSCEMIRPMVEMRNLIDCASFPVPIVPDKYRGGPEFWKVPEKLPTVPCLPDIHFALTKKDMNIAPELTYVGLPRLIEEEKDLLCISSKKSMWRRSQYLMKRKKELEREIGMLIAREPCTSELVIQNYQRPKEEVMRKLPTITVYATDEVIREEDEDKEEEEEEQERRKEKCTPCEECYLEQAIVLKIQDREISMSDEDRSCRSKKEEEERKVEPIVWSVTFRGRLNRRVEKDIVFENKGNRVIVYEWREADYRPRVLPLKKSPVTCFYFNKTKGVILPGQINKLHVWYLPREPRVSTEFWRLITSPILSHSPLIFRFWGCASNEPSDSCRMIEEYIARSVRNDVIRSIINDIMENIFLHKRPEPAYGNLFFESELFATKNPICYYTPSVVMDFHQLYTLATNQTKYRWNMSLLEMRETMLKIQPAEYRDMVLAEFGKLYKQALAYTLYKRVSSNKHEIVYNLLCSFFNLFERESEFARGAYFRKERGPLPLVCAENAHADAHAEYRRPSNKSVARGNRRKRGLRSQAAGEAVPETTAETTADRLYPSNEYLYRETFFIRIYNLLGDTLIRIFASIESYNNLNERDK</sequence>
<reference evidence="4" key="2">
    <citation type="submission" date="2025-04" db="UniProtKB">
        <authorList>
            <consortium name="RefSeq"/>
        </authorList>
    </citation>
    <scope>IDENTIFICATION</scope>
    <source>
        <strain evidence="4">DH4</strain>
        <tissue evidence="4">Whole body</tissue>
    </source>
</reference>
<feature type="compositionally biased region" description="Low complexity" evidence="1">
    <location>
        <begin position="601"/>
        <end position="612"/>
    </location>
</feature>
<evidence type="ECO:0000313" key="2">
    <source>
        <dbReference type="EnsemblMetazoa" id="XP_003250331"/>
    </source>
</evidence>
<dbReference type="AlphaFoldDB" id="A0A7M7GE95"/>
<accession>A0A8B6XX81</accession>
<dbReference type="PANTHER" id="PTHR48421:SF1">
    <property type="entry name" value="MYCBP-ASSOCIATED PROTEIN"/>
    <property type="match status" value="1"/>
</dbReference>
<dbReference type="Pfam" id="PF14646">
    <property type="entry name" value="MYCBPAP"/>
    <property type="match status" value="1"/>
</dbReference>
<reference evidence="2" key="1">
    <citation type="submission" date="2021-01" db="UniProtKB">
        <authorList>
            <consortium name="EnsemblMetazoa"/>
        </authorList>
    </citation>
    <scope>IDENTIFICATION</scope>
    <source>
        <strain evidence="2">DH4</strain>
    </source>
</reference>
<evidence type="ECO:0000313" key="3">
    <source>
        <dbReference type="Proteomes" id="UP000005203"/>
    </source>
</evidence>
<protein>
    <submittedName>
        <fullName evidence="4">MYCBP-associated protein-like</fullName>
    </submittedName>
</protein>
<evidence type="ECO:0000313" key="4">
    <source>
        <dbReference type="RefSeq" id="XP_003250331.2"/>
    </source>
</evidence>
<dbReference type="InterPro" id="IPR032707">
    <property type="entry name" value="MYCBPAP"/>
</dbReference>
<dbReference type="GeneID" id="100576150"/>
<dbReference type="EnsemblMetazoa" id="XM_003250283">
    <property type="protein sequence ID" value="XP_003250331"/>
    <property type="gene ID" value="LOC100576150"/>
</dbReference>
<gene>
    <name evidence="4" type="primary">LOC100576150</name>
</gene>
<name>A0A7M7GE95_APIME</name>
<dbReference type="Proteomes" id="UP000005203">
    <property type="component" value="Linkage group LG15"/>
</dbReference>
<dbReference type="KEGG" id="ame:100576150"/>